<comment type="catalytic activity">
    <reaction evidence="7">
        <text>GDP-alpha-D-perosamine + 2-oxoglutarate = GDP-4-dehydro-alpha-D-rhamnose + L-glutamate</text>
        <dbReference type="Rhea" id="RHEA:36779"/>
        <dbReference type="ChEBI" id="CHEBI:16810"/>
        <dbReference type="ChEBI" id="CHEBI:29985"/>
        <dbReference type="ChEBI" id="CHEBI:57964"/>
        <dbReference type="ChEBI" id="CHEBI:73996"/>
        <dbReference type="EC" id="2.6.1.102"/>
    </reaction>
</comment>
<dbReference type="GO" id="GO:0000271">
    <property type="term" value="P:polysaccharide biosynthetic process"/>
    <property type="evidence" value="ECO:0007669"/>
    <property type="project" value="TreeGrafter"/>
</dbReference>
<dbReference type="Pfam" id="PF01041">
    <property type="entry name" value="DegT_DnrJ_EryC1"/>
    <property type="match status" value="1"/>
</dbReference>
<evidence type="ECO:0000256" key="8">
    <source>
        <dbReference type="ARBA" id="ARBA00066317"/>
    </source>
</evidence>
<dbReference type="InterPro" id="IPR015421">
    <property type="entry name" value="PyrdxlP-dep_Trfase_major"/>
</dbReference>
<evidence type="ECO:0000256" key="3">
    <source>
        <dbReference type="ARBA" id="ARBA00022576"/>
    </source>
</evidence>
<gene>
    <name evidence="13" type="ORF">SAMN02787073_4855</name>
</gene>
<evidence type="ECO:0000256" key="9">
    <source>
        <dbReference type="ARBA" id="ARBA00074221"/>
    </source>
</evidence>
<dbReference type="AlphaFoldDB" id="A0A1M5MV23"/>
<dbReference type="Gene3D" id="3.90.1150.10">
    <property type="entry name" value="Aspartate Aminotransferase, domain 1"/>
    <property type="match status" value="1"/>
</dbReference>
<evidence type="ECO:0000313" key="14">
    <source>
        <dbReference type="Proteomes" id="UP000184108"/>
    </source>
</evidence>
<dbReference type="RefSeq" id="WP_073175584.1">
    <property type="nucleotide sequence ID" value="NZ_FQVE01000008.1"/>
</dbReference>
<evidence type="ECO:0000256" key="2">
    <source>
        <dbReference type="ARBA" id="ARBA00005125"/>
    </source>
</evidence>
<dbReference type="Gene3D" id="3.40.640.10">
    <property type="entry name" value="Type I PLP-dependent aspartate aminotransferase-like (Major domain)"/>
    <property type="match status" value="1"/>
</dbReference>
<reference evidence="14" key="1">
    <citation type="submission" date="2016-11" db="EMBL/GenBank/DDBJ databases">
        <authorList>
            <person name="Varghese N."/>
            <person name="Submissions S."/>
        </authorList>
    </citation>
    <scope>NUCLEOTIDE SEQUENCE [LARGE SCALE GENOMIC DNA]</scope>
    <source>
        <strain evidence="14">YR203</strain>
    </source>
</reference>
<dbReference type="SUPFAM" id="SSF53383">
    <property type="entry name" value="PLP-dependent transferases"/>
    <property type="match status" value="1"/>
</dbReference>
<dbReference type="GO" id="GO:0102933">
    <property type="term" value="F:GDP-4-dehydro-6-deoxy-D-mannose-4-aminotransferase activity"/>
    <property type="evidence" value="ECO:0007669"/>
    <property type="project" value="UniProtKB-EC"/>
</dbReference>
<dbReference type="FunFam" id="3.40.640.10:FF:000090">
    <property type="entry name" value="Pyridoxal phosphate-dependent aminotransferase"/>
    <property type="match status" value="1"/>
</dbReference>
<comment type="similarity">
    <text evidence="6 12">Belongs to the DegT/DnrJ/EryC1 family.</text>
</comment>
<evidence type="ECO:0000256" key="5">
    <source>
        <dbReference type="ARBA" id="ARBA00022898"/>
    </source>
</evidence>
<evidence type="ECO:0000313" key="13">
    <source>
        <dbReference type="EMBL" id="SHG80749.1"/>
    </source>
</evidence>
<protein>
    <recommendedName>
        <fullName evidence="9">GDP-perosamine synthase</fullName>
        <ecNumber evidence="8">2.6.1.102</ecNumber>
    </recommendedName>
</protein>
<feature type="active site" description="Proton acceptor" evidence="10">
    <location>
        <position position="191"/>
    </location>
</feature>
<dbReference type="InterPro" id="IPR015422">
    <property type="entry name" value="PyrdxlP-dep_Trfase_small"/>
</dbReference>
<dbReference type="InterPro" id="IPR000653">
    <property type="entry name" value="DegT/StrS_aminotransferase"/>
</dbReference>
<dbReference type="PANTHER" id="PTHR30244:SF34">
    <property type="entry name" value="DTDP-4-AMINO-4,6-DIDEOXYGALACTOSE TRANSAMINASE"/>
    <property type="match status" value="1"/>
</dbReference>
<dbReference type="PIRSF" id="PIRSF000390">
    <property type="entry name" value="PLP_StrS"/>
    <property type="match status" value="1"/>
</dbReference>
<dbReference type="PANTHER" id="PTHR30244">
    <property type="entry name" value="TRANSAMINASE"/>
    <property type="match status" value="1"/>
</dbReference>
<evidence type="ECO:0000256" key="7">
    <source>
        <dbReference type="ARBA" id="ARBA00051587"/>
    </source>
</evidence>
<keyword evidence="4" id="KW-0808">Transferase</keyword>
<dbReference type="Proteomes" id="UP000184108">
    <property type="component" value="Unassembled WGS sequence"/>
</dbReference>
<name>A0A1M5MV23_9FLAO</name>
<accession>A0A1M5MV23</accession>
<evidence type="ECO:0000256" key="4">
    <source>
        <dbReference type="ARBA" id="ARBA00022679"/>
    </source>
</evidence>
<keyword evidence="5 11" id="KW-0663">Pyridoxal phosphate</keyword>
<comment type="pathway">
    <text evidence="2">Bacterial outer membrane biogenesis; LPS O-antigen biosynthesis.</text>
</comment>
<evidence type="ECO:0000256" key="1">
    <source>
        <dbReference type="ARBA" id="ARBA00001933"/>
    </source>
</evidence>
<dbReference type="InterPro" id="IPR015424">
    <property type="entry name" value="PyrdxlP-dep_Trfase"/>
</dbReference>
<dbReference type="CDD" id="cd00616">
    <property type="entry name" value="AHBA_syn"/>
    <property type="match status" value="1"/>
</dbReference>
<evidence type="ECO:0000256" key="10">
    <source>
        <dbReference type="PIRSR" id="PIRSR000390-1"/>
    </source>
</evidence>
<comment type="cofactor">
    <cofactor evidence="1">
        <name>pyridoxal 5'-phosphate</name>
        <dbReference type="ChEBI" id="CHEBI:597326"/>
    </cofactor>
</comment>
<dbReference type="GO" id="GO:0030170">
    <property type="term" value="F:pyridoxal phosphate binding"/>
    <property type="evidence" value="ECO:0007669"/>
    <property type="project" value="TreeGrafter"/>
</dbReference>
<evidence type="ECO:0000256" key="6">
    <source>
        <dbReference type="ARBA" id="ARBA00037999"/>
    </source>
</evidence>
<dbReference type="EC" id="2.6.1.102" evidence="8"/>
<evidence type="ECO:0000256" key="11">
    <source>
        <dbReference type="PIRSR" id="PIRSR000390-2"/>
    </source>
</evidence>
<feature type="modified residue" description="N6-(pyridoxal phosphate)lysine" evidence="11">
    <location>
        <position position="191"/>
    </location>
</feature>
<organism evidence="13 14">
    <name type="scientific">Chryseobacterium vrystaatense</name>
    <dbReference type="NCBI Taxonomy" id="307480"/>
    <lineage>
        <taxon>Bacteria</taxon>
        <taxon>Pseudomonadati</taxon>
        <taxon>Bacteroidota</taxon>
        <taxon>Flavobacteriia</taxon>
        <taxon>Flavobacteriales</taxon>
        <taxon>Weeksellaceae</taxon>
        <taxon>Chryseobacterium group</taxon>
        <taxon>Chryseobacterium</taxon>
    </lineage>
</organism>
<keyword evidence="3" id="KW-0032">Aminotransferase</keyword>
<evidence type="ECO:0000256" key="12">
    <source>
        <dbReference type="RuleBase" id="RU004508"/>
    </source>
</evidence>
<sequence length="378" mass="42029">MSQKIWLSSPHMGGNELKYINEAFAENWVAPLGPNVNGFENDLEQFLGNNVKAAALSAGTAALHLALIECGVKHGDEVICQSMTFSASANPIAYCGAQPVFIDSESDTWNMCPKALKEAIEDRIKNGKKPKAIIVVHLYGMPAKMDEILAVAEEYQIPVIEDAAEALGSSYKGRACGTFGRFGILSFNGNKIITTSGGGALVCHTQEDKDKIVFLSTQARDNAPHYQHSHIGFNYRMSNIVAGIGRGQMEVIKNRVEARRAMHDFYVELFKDIDGVTVFTEPESDYYSNHWLSAIIIDPVITGKDRESLRLTFLEDNIESRPLWKPMHMQPVFESAPYYGTNISEELFDNGLCLPSGSNLSDEERERIANVIRSYFRF</sequence>
<dbReference type="EMBL" id="FQVE01000008">
    <property type="protein sequence ID" value="SHG80749.1"/>
    <property type="molecule type" value="Genomic_DNA"/>
</dbReference>
<proteinExistence type="inferred from homology"/>